<dbReference type="RefSeq" id="WP_203221317.1">
    <property type="nucleotide sequence ID" value="NZ_JAETXL010000003.1"/>
</dbReference>
<evidence type="ECO:0000313" key="2">
    <source>
        <dbReference type="Proteomes" id="UP000661193"/>
    </source>
</evidence>
<accession>A0ABS1UJK2</accession>
<organism evidence="1 2">
    <name type="scientific">Micromonospora fiedleri</name>
    <dbReference type="NCBI Taxonomy" id="1157498"/>
    <lineage>
        <taxon>Bacteria</taxon>
        <taxon>Bacillati</taxon>
        <taxon>Actinomycetota</taxon>
        <taxon>Actinomycetes</taxon>
        <taxon>Micromonosporales</taxon>
        <taxon>Micromonosporaceae</taxon>
        <taxon>Micromonospora</taxon>
    </lineage>
</organism>
<dbReference type="Proteomes" id="UP000661193">
    <property type="component" value="Unassembled WGS sequence"/>
</dbReference>
<protein>
    <submittedName>
        <fullName evidence="1">Uncharacterized protein</fullName>
    </submittedName>
</protein>
<evidence type="ECO:0000313" key="1">
    <source>
        <dbReference type="EMBL" id="MBL6276532.1"/>
    </source>
</evidence>
<dbReference type="Gene3D" id="1.10.630.10">
    <property type="entry name" value="Cytochrome P450"/>
    <property type="match status" value="1"/>
</dbReference>
<keyword evidence="2" id="KW-1185">Reference proteome</keyword>
<comment type="caution">
    <text evidence="1">The sequence shown here is derived from an EMBL/GenBank/DDBJ whole genome shotgun (WGS) entry which is preliminary data.</text>
</comment>
<dbReference type="InterPro" id="IPR036396">
    <property type="entry name" value="Cyt_P450_sf"/>
</dbReference>
<dbReference type="EMBL" id="JAETXL010000003">
    <property type="protein sequence ID" value="MBL6276532.1"/>
    <property type="molecule type" value="Genomic_DNA"/>
</dbReference>
<sequence>MLVDLMGRMDDTLTLAIQGYGWLPNRLRHSPEDVVRTRLLGQRTVALRGPDAARFFYDEQHIRRHGAIPEPLRTGSSVGRSVPSTWCRRVAAIRVPAIVAPGSRSPSRC</sequence>
<gene>
    <name evidence="1" type="ORF">JMF97_10190</name>
</gene>
<proteinExistence type="predicted"/>
<reference evidence="1 2" key="1">
    <citation type="submission" date="2021-01" db="EMBL/GenBank/DDBJ databases">
        <title>Genome sequencing of Micromonospora fiedleri MG-37.</title>
        <authorList>
            <person name="Moreland P.E.J."/>
            <person name="Stach J.E.M."/>
        </authorList>
    </citation>
    <scope>NUCLEOTIDE SEQUENCE [LARGE SCALE GENOMIC DNA]</scope>
    <source>
        <strain evidence="1 2">MG-37</strain>
    </source>
</reference>
<name>A0ABS1UJK2_9ACTN</name>